<proteinExistence type="predicted"/>
<keyword evidence="2" id="KW-0378">Hydrolase</keyword>
<dbReference type="SUPFAM" id="SSF50156">
    <property type="entry name" value="PDZ domain-like"/>
    <property type="match status" value="1"/>
</dbReference>
<feature type="domain" description="PDZ" evidence="4">
    <location>
        <begin position="280"/>
        <end position="377"/>
    </location>
</feature>
<evidence type="ECO:0000259" key="4">
    <source>
        <dbReference type="SMART" id="SM00228"/>
    </source>
</evidence>
<accession>A0A6J4SMT8</accession>
<dbReference type="Pfam" id="PF13365">
    <property type="entry name" value="Trypsin_2"/>
    <property type="match status" value="1"/>
</dbReference>
<keyword evidence="3" id="KW-0812">Transmembrane</keyword>
<dbReference type="SMART" id="SM00228">
    <property type="entry name" value="PDZ"/>
    <property type="match status" value="1"/>
</dbReference>
<organism evidence="5">
    <name type="scientific">uncultured Solirubrobacteraceae bacterium</name>
    <dbReference type="NCBI Taxonomy" id="1162706"/>
    <lineage>
        <taxon>Bacteria</taxon>
        <taxon>Bacillati</taxon>
        <taxon>Actinomycetota</taxon>
        <taxon>Thermoleophilia</taxon>
        <taxon>Solirubrobacterales</taxon>
        <taxon>Solirubrobacteraceae</taxon>
        <taxon>environmental samples</taxon>
    </lineage>
</organism>
<dbReference type="PRINTS" id="PR00834">
    <property type="entry name" value="PROTEASES2C"/>
</dbReference>
<evidence type="ECO:0000256" key="1">
    <source>
        <dbReference type="ARBA" id="ARBA00022670"/>
    </source>
</evidence>
<dbReference type="InterPro" id="IPR036034">
    <property type="entry name" value="PDZ_sf"/>
</dbReference>
<keyword evidence="1 5" id="KW-0645">Protease</keyword>
<dbReference type="Gene3D" id="2.40.10.120">
    <property type="match status" value="1"/>
</dbReference>
<evidence type="ECO:0000256" key="3">
    <source>
        <dbReference type="SAM" id="Phobius"/>
    </source>
</evidence>
<sequence>METRTLIPVAVTSAVLGGGVVAIAVAVLGLGATSETTTIVQQAPMAMSRSTVRSEGGLTARDLYKRDSPGVVFVKADVVQGAEDSSPFDLGSPRAEPGDATGSGFVIDRSGNILTNAHVVDGAVKVMVQLADQKTVEARVVGRDTSSDLALLKIDPDGLALRPLELGSAKDTQVGDPVIAIGNPFGLDRTLTTGVVSALQRQITAPNGFTITDVIQTDAAINPGNSGGPLIDAAGRVIGINSQIEAGSGGGNVGIGFAVPIDTAKQILPALKQDGTVERAYLGITSLTIDGSVAAASLPTERGVLVQTVQQGSPAEKAGIRAGGLSGQLPDGTTIELGGDIIKRVAGSPIRTSDELARIVAAQKPGSVVTVELLRGKERRSVKVKLSSRPNASRGG</sequence>
<dbReference type="GO" id="GO:0004252">
    <property type="term" value="F:serine-type endopeptidase activity"/>
    <property type="evidence" value="ECO:0007669"/>
    <property type="project" value="InterPro"/>
</dbReference>
<dbReference type="Pfam" id="PF13180">
    <property type="entry name" value="PDZ_2"/>
    <property type="match status" value="1"/>
</dbReference>
<dbReference type="InterPro" id="IPR001478">
    <property type="entry name" value="PDZ"/>
</dbReference>
<name>A0A6J4SMT8_9ACTN</name>
<dbReference type="Gene3D" id="2.30.42.10">
    <property type="match status" value="1"/>
</dbReference>
<dbReference type="EMBL" id="CADCVR010000058">
    <property type="protein sequence ID" value="CAA9497213.1"/>
    <property type="molecule type" value="Genomic_DNA"/>
</dbReference>
<dbReference type="InterPro" id="IPR009003">
    <property type="entry name" value="Peptidase_S1_PA"/>
</dbReference>
<dbReference type="AlphaFoldDB" id="A0A6J4SMT8"/>
<reference evidence="5" key="1">
    <citation type="submission" date="2020-02" db="EMBL/GenBank/DDBJ databases">
        <authorList>
            <person name="Meier V. D."/>
        </authorList>
    </citation>
    <scope>NUCLEOTIDE SEQUENCE</scope>
    <source>
        <strain evidence="5">AVDCRST_MAG53</strain>
    </source>
</reference>
<dbReference type="GO" id="GO:0006508">
    <property type="term" value="P:proteolysis"/>
    <property type="evidence" value="ECO:0007669"/>
    <property type="project" value="UniProtKB-KW"/>
</dbReference>
<evidence type="ECO:0000256" key="2">
    <source>
        <dbReference type="ARBA" id="ARBA00022801"/>
    </source>
</evidence>
<dbReference type="InterPro" id="IPR051201">
    <property type="entry name" value="Chloro_Bact_Ser_Proteases"/>
</dbReference>
<protein>
    <submittedName>
        <fullName evidence="5">HtrA protease/chaperone protein</fullName>
    </submittedName>
</protein>
<keyword evidence="3" id="KW-1133">Transmembrane helix</keyword>
<evidence type="ECO:0000313" key="5">
    <source>
        <dbReference type="EMBL" id="CAA9497213.1"/>
    </source>
</evidence>
<dbReference type="PANTHER" id="PTHR43343:SF3">
    <property type="entry name" value="PROTEASE DO-LIKE 8, CHLOROPLASTIC"/>
    <property type="match status" value="1"/>
</dbReference>
<dbReference type="SUPFAM" id="SSF50494">
    <property type="entry name" value="Trypsin-like serine proteases"/>
    <property type="match status" value="1"/>
</dbReference>
<keyword evidence="3" id="KW-0472">Membrane</keyword>
<gene>
    <name evidence="5" type="ORF">AVDCRST_MAG53-2185</name>
</gene>
<dbReference type="InterPro" id="IPR001940">
    <property type="entry name" value="Peptidase_S1C"/>
</dbReference>
<feature type="transmembrane region" description="Helical" evidence="3">
    <location>
        <begin position="7"/>
        <end position="32"/>
    </location>
</feature>
<dbReference type="PANTHER" id="PTHR43343">
    <property type="entry name" value="PEPTIDASE S12"/>
    <property type="match status" value="1"/>
</dbReference>